<reference evidence="22" key="1">
    <citation type="submission" date="2017-06" db="EMBL/GenBank/DDBJ databases">
        <title>FDA dAtabase for Regulatory Grade micrObial Sequences (FDA-ARGOS): Supporting development and validation of Infectious Disease Dx tests.</title>
        <authorList>
            <person name="Goldberg B."/>
            <person name="Campos J."/>
            <person name="Tallon L."/>
            <person name="Sadzewicz L."/>
            <person name="Sengamalay N."/>
            <person name="Ott S."/>
            <person name="Godinez A."/>
            <person name="Nagaraj S."/>
            <person name="Vavikolanu K."/>
            <person name="Nadendla S."/>
            <person name="George J."/>
            <person name="Geyer C."/>
            <person name="Sichtig H."/>
        </authorList>
    </citation>
    <scope>NUCLEOTIDE SEQUENCE [LARGE SCALE GENOMIC DNA]</scope>
    <source>
        <strain evidence="22">FDAARGOS_285</strain>
    </source>
</reference>
<dbReference type="Proteomes" id="UP000197058">
    <property type="component" value="Chromosome"/>
</dbReference>
<dbReference type="PANTHER" id="PTHR11136:SF0">
    <property type="entry name" value="DIHYDROFOLATE SYNTHETASE-RELATED"/>
    <property type="match status" value="1"/>
</dbReference>
<evidence type="ECO:0000259" key="20">
    <source>
        <dbReference type="Pfam" id="PF08245"/>
    </source>
</evidence>
<keyword evidence="14" id="KW-0289">Folate biosynthesis</keyword>
<feature type="domain" description="Mur ligase C-terminal" evidence="19">
    <location>
        <begin position="295"/>
        <end position="407"/>
    </location>
</feature>
<comment type="similarity">
    <text evidence="4 18">Belongs to the folylpolyglutamate synthase family.</text>
</comment>
<evidence type="ECO:0000256" key="7">
    <source>
        <dbReference type="ARBA" id="ARBA00013025"/>
    </source>
</evidence>
<sequence length="420" mass="47970">MNYLDSLHWIHERTKFGIKPGVKRMKWMLDKLGNPEEKIQAVHVVGTNGKGSTVSYLREALVANNYEIGTFTSPFIVTFNERISINGTPITDDELVELVQIVKPISERLESETELGPVTEFEIITLMMFVYFGTVHPVDFVIIEAGLGALNDSTNVFQPIMTVLTSIGLDHTNILGDTYMDIAREKAGVIKPSVPLVYAIKPKDALHFVREVVEKNYNKGLELDRDFHVLSDDTEFTYRYGSYELENIQLKMIGQHQHENAALAITTLIEMYQRGMIQLNFNTMIEAIEHTTWSGRIEKVQEEPLILIDGAHNKESIDALVDTLKQYYSDKKIDVLFAAIDGKPIGKMMSSIEEIANRFYVTTFDFPKALPIDAVYDYLEHHHIEKVQDYPQFIEQYDGELLVVTGSLYFISEVRKLFKD</sequence>
<dbReference type="PANTHER" id="PTHR11136">
    <property type="entry name" value="FOLYLPOLYGLUTAMATE SYNTHASE-RELATED"/>
    <property type="match status" value="1"/>
</dbReference>
<evidence type="ECO:0000313" key="22">
    <source>
        <dbReference type="Proteomes" id="UP000197058"/>
    </source>
</evidence>
<evidence type="ECO:0000256" key="10">
    <source>
        <dbReference type="ARBA" id="ARBA00022723"/>
    </source>
</evidence>
<keyword evidence="9 18" id="KW-0436">Ligase</keyword>
<dbReference type="InterPro" id="IPR004101">
    <property type="entry name" value="Mur_ligase_C"/>
</dbReference>
<keyword evidence="10" id="KW-0479">Metal-binding</keyword>
<comment type="pathway">
    <text evidence="3">Cofactor biosynthesis; tetrahydrofolylpolyglutamate biosynthesis.</text>
</comment>
<dbReference type="InterPro" id="IPR013221">
    <property type="entry name" value="Mur_ligase_cen"/>
</dbReference>
<evidence type="ECO:0000313" key="21">
    <source>
        <dbReference type="EMBL" id="ASE33947.1"/>
    </source>
</evidence>
<evidence type="ECO:0000256" key="14">
    <source>
        <dbReference type="ARBA" id="ARBA00022909"/>
    </source>
</evidence>
<keyword evidence="11 18" id="KW-0547">Nucleotide-binding</keyword>
<evidence type="ECO:0000256" key="17">
    <source>
        <dbReference type="ARBA" id="ARBA00049161"/>
    </source>
</evidence>
<evidence type="ECO:0000256" key="2">
    <source>
        <dbReference type="ARBA" id="ARBA00004799"/>
    </source>
</evidence>
<evidence type="ECO:0000256" key="11">
    <source>
        <dbReference type="ARBA" id="ARBA00022741"/>
    </source>
</evidence>
<evidence type="ECO:0000256" key="6">
    <source>
        <dbReference type="ARBA" id="ARBA00013023"/>
    </source>
</evidence>
<evidence type="ECO:0000256" key="16">
    <source>
        <dbReference type="ARBA" id="ARBA00047493"/>
    </source>
</evidence>
<dbReference type="SUPFAM" id="SSF53623">
    <property type="entry name" value="MurD-like peptide ligases, catalytic domain"/>
    <property type="match status" value="1"/>
</dbReference>
<keyword evidence="12 18" id="KW-0067">ATP-binding</keyword>
<dbReference type="SUPFAM" id="SSF53244">
    <property type="entry name" value="MurD-like peptide ligases, peptide-binding domain"/>
    <property type="match status" value="1"/>
</dbReference>
<evidence type="ECO:0000256" key="1">
    <source>
        <dbReference type="ARBA" id="ARBA00001946"/>
    </source>
</evidence>
<dbReference type="EC" id="6.3.2.17" evidence="7"/>
<dbReference type="FunFam" id="3.40.1190.10:FF:000004">
    <property type="entry name" value="Dihydrofolate synthase/folylpolyglutamate synthase"/>
    <property type="match status" value="1"/>
</dbReference>
<comment type="catalytic activity">
    <reaction evidence="17">
        <text>7,8-dihydropteroate + L-glutamate + ATP = 7,8-dihydrofolate + ADP + phosphate + H(+)</text>
        <dbReference type="Rhea" id="RHEA:23584"/>
        <dbReference type="ChEBI" id="CHEBI:15378"/>
        <dbReference type="ChEBI" id="CHEBI:17839"/>
        <dbReference type="ChEBI" id="CHEBI:29985"/>
        <dbReference type="ChEBI" id="CHEBI:30616"/>
        <dbReference type="ChEBI" id="CHEBI:43474"/>
        <dbReference type="ChEBI" id="CHEBI:57451"/>
        <dbReference type="ChEBI" id="CHEBI:456216"/>
        <dbReference type="EC" id="6.3.2.12"/>
    </reaction>
</comment>
<dbReference type="Gene3D" id="3.40.1190.10">
    <property type="entry name" value="Mur-like, catalytic domain"/>
    <property type="match status" value="1"/>
</dbReference>
<comment type="catalytic activity">
    <reaction evidence="16">
        <text>(6S)-5,6,7,8-tetrahydrofolyl-(gamma-L-Glu)(n) + L-glutamate + ATP = (6S)-5,6,7,8-tetrahydrofolyl-(gamma-L-Glu)(n+1) + ADP + phosphate + H(+)</text>
        <dbReference type="Rhea" id="RHEA:10580"/>
        <dbReference type="Rhea" id="RHEA-COMP:14738"/>
        <dbReference type="Rhea" id="RHEA-COMP:14740"/>
        <dbReference type="ChEBI" id="CHEBI:15378"/>
        <dbReference type="ChEBI" id="CHEBI:29985"/>
        <dbReference type="ChEBI" id="CHEBI:30616"/>
        <dbReference type="ChEBI" id="CHEBI:43474"/>
        <dbReference type="ChEBI" id="CHEBI:141005"/>
        <dbReference type="ChEBI" id="CHEBI:456216"/>
        <dbReference type="EC" id="6.3.2.17"/>
    </reaction>
</comment>
<dbReference type="InterPro" id="IPR001645">
    <property type="entry name" value="Folylpolyglutamate_synth"/>
</dbReference>
<protein>
    <recommendedName>
        <fullName evidence="8">Dihydrofolate synthase/folylpolyglutamate synthase</fullName>
        <ecNumber evidence="6">6.3.2.12</ecNumber>
        <ecNumber evidence="7">6.3.2.17</ecNumber>
    </recommendedName>
    <alternativeName>
        <fullName evidence="15">Tetrahydrofolylpolyglutamate synthase</fullName>
    </alternativeName>
</protein>
<evidence type="ECO:0000256" key="18">
    <source>
        <dbReference type="PIRNR" id="PIRNR001563"/>
    </source>
</evidence>
<evidence type="ECO:0000256" key="8">
    <source>
        <dbReference type="ARBA" id="ARBA00019357"/>
    </source>
</evidence>
<dbReference type="InterPro" id="IPR036565">
    <property type="entry name" value="Mur-like_cat_sf"/>
</dbReference>
<organism evidence="21 22">
    <name type="scientific">Mammaliicoccus sciuri</name>
    <name type="common">Staphylococcus sciuri</name>
    <dbReference type="NCBI Taxonomy" id="1296"/>
    <lineage>
        <taxon>Bacteria</taxon>
        <taxon>Bacillati</taxon>
        <taxon>Bacillota</taxon>
        <taxon>Bacilli</taxon>
        <taxon>Bacillales</taxon>
        <taxon>Staphylococcaceae</taxon>
        <taxon>Mammaliicoccus</taxon>
    </lineage>
</organism>
<name>A0AAI8DHS6_MAMSC</name>
<dbReference type="PIRSF" id="PIRSF001563">
    <property type="entry name" value="Folylpolyglu_synth"/>
    <property type="match status" value="1"/>
</dbReference>
<dbReference type="Gene3D" id="3.90.190.20">
    <property type="entry name" value="Mur ligase, C-terminal domain"/>
    <property type="match status" value="1"/>
</dbReference>
<accession>A0AAI8DHS6</accession>
<proteinExistence type="inferred from homology"/>
<dbReference type="InterPro" id="IPR036615">
    <property type="entry name" value="Mur_ligase_C_dom_sf"/>
</dbReference>
<dbReference type="NCBIfam" id="TIGR01499">
    <property type="entry name" value="folC"/>
    <property type="match status" value="1"/>
</dbReference>
<evidence type="ECO:0000259" key="19">
    <source>
        <dbReference type="Pfam" id="PF02875"/>
    </source>
</evidence>
<dbReference type="KEGG" id="sscu:CEP64_04975"/>
<dbReference type="GO" id="GO:0005524">
    <property type="term" value="F:ATP binding"/>
    <property type="evidence" value="ECO:0007669"/>
    <property type="project" value="UniProtKB-KW"/>
</dbReference>
<dbReference type="AlphaFoldDB" id="A0AAI8DHS6"/>
<dbReference type="GO" id="GO:0046656">
    <property type="term" value="P:folic acid biosynthetic process"/>
    <property type="evidence" value="ECO:0007669"/>
    <property type="project" value="UniProtKB-KW"/>
</dbReference>
<evidence type="ECO:0000256" key="3">
    <source>
        <dbReference type="ARBA" id="ARBA00005150"/>
    </source>
</evidence>
<dbReference type="Pfam" id="PF08245">
    <property type="entry name" value="Mur_ligase_M"/>
    <property type="match status" value="1"/>
</dbReference>
<dbReference type="GO" id="GO:0008841">
    <property type="term" value="F:dihydrofolate synthase activity"/>
    <property type="evidence" value="ECO:0007669"/>
    <property type="project" value="UniProtKB-EC"/>
</dbReference>
<keyword evidence="13" id="KW-0460">Magnesium</keyword>
<gene>
    <name evidence="21" type="ORF">CEP64_04975</name>
</gene>
<dbReference type="GO" id="GO:0004326">
    <property type="term" value="F:tetrahydrofolylpolyglutamate synthase activity"/>
    <property type="evidence" value="ECO:0007669"/>
    <property type="project" value="UniProtKB-EC"/>
</dbReference>
<dbReference type="RefSeq" id="WP_088592308.1">
    <property type="nucleotide sequence ID" value="NZ_CP022046.2"/>
</dbReference>
<comment type="cofactor">
    <cofactor evidence="1">
        <name>Mg(2+)</name>
        <dbReference type="ChEBI" id="CHEBI:18420"/>
    </cofactor>
</comment>
<dbReference type="EC" id="6.3.2.12" evidence="6"/>
<evidence type="ECO:0000256" key="9">
    <source>
        <dbReference type="ARBA" id="ARBA00022598"/>
    </source>
</evidence>
<evidence type="ECO:0000256" key="5">
    <source>
        <dbReference type="ARBA" id="ARBA00011245"/>
    </source>
</evidence>
<comment type="pathway">
    <text evidence="2">Cofactor biosynthesis; tetrahydrofolate biosynthesis; 7,8-dihydrofolate from 2-amino-4-hydroxy-6-hydroxymethyl-7,8-dihydropteridine diphosphate and 4-aminobenzoate: step 2/2.</text>
</comment>
<dbReference type="EMBL" id="CP022046">
    <property type="protein sequence ID" value="ASE33947.1"/>
    <property type="molecule type" value="Genomic_DNA"/>
</dbReference>
<dbReference type="GO" id="GO:0005737">
    <property type="term" value="C:cytoplasm"/>
    <property type="evidence" value="ECO:0007669"/>
    <property type="project" value="TreeGrafter"/>
</dbReference>
<evidence type="ECO:0000256" key="13">
    <source>
        <dbReference type="ARBA" id="ARBA00022842"/>
    </source>
</evidence>
<dbReference type="GO" id="GO:0046872">
    <property type="term" value="F:metal ion binding"/>
    <property type="evidence" value="ECO:0007669"/>
    <property type="project" value="UniProtKB-KW"/>
</dbReference>
<comment type="subunit">
    <text evidence="5">Monomer.</text>
</comment>
<dbReference type="Pfam" id="PF02875">
    <property type="entry name" value="Mur_ligase_C"/>
    <property type="match status" value="1"/>
</dbReference>
<evidence type="ECO:0000256" key="12">
    <source>
        <dbReference type="ARBA" id="ARBA00022840"/>
    </source>
</evidence>
<evidence type="ECO:0000256" key="4">
    <source>
        <dbReference type="ARBA" id="ARBA00008276"/>
    </source>
</evidence>
<evidence type="ECO:0000256" key="15">
    <source>
        <dbReference type="ARBA" id="ARBA00030592"/>
    </source>
</evidence>
<feature type="domain" description="Mur ligase central" evidence="20">
    <location>
        <begin position="44"/>
        <end position="267"/>
    </location>
</feature>